<gene>
    <name evidence="1" type="ORF">TNCV_2622541</name>
</gene>
<keyword evidence="2" id="KW-1185">Reference proteome</keyword>
<proteinExistence type="predicted"/>
<evidence type="ECO:0000313" key="2">
    <source>
        <dbReference type="Proteomes" id="UP000887159"/>
    </source>
</evidence>
<dbReference type="Proteomes" id="UP000887159">
    <property type="component" value="Unassembled WGS sequence"/>
</dbReference>
<accession>A0A8X7BIY1</accession>
<organism evidence="1 2">
    <name type="scientific">Trichonephila clavipes</name>
    <name type="common">Golden silk orbweaver</name>
    <name type="synonym">Nephila clavipes</name>
    <dbReference type="NCBI Taxonomy" id="2585209"/>
    <lineage>
        <taxon>Eukaryota</taxon>
        <taxon>Metazoa</taxon>
        <taxon>Ecdysozoa</taxon>
        <taxon>Arthropoda</taxon>
        <taxon>Chelicerata</taxon>
        <taxon>Arachnida</taxon>
        <taxon>Araneae</taxon>
        <taxon>Araneomorphae</taxon>
        <taxon>Entelegynae</taxon>
        <taxon>Araneoidea</taxon>
        <taxon>Nephilidae</taxon>
        <taxon>Trichonephila</taxon>
    </lineage>
</organism>
<dbReference type="AlphaFoldDB" id="A0A8X7BIY1"/>
<protein>
    <submittedName>
        <fullName evidence="1">Uncharacterized protein</fullName>
    </submittedName>
</protein>
<evidence type="ECO:0000313" key="1">
    <source>
        <dbReference type="EMBL" id="GFY32117.1"/>
    </source>
</evidence>
<comment type="caution">
    <text evidence="1">The sequence shown here is derived from an EMBL/GenBank/DDBJ whole genome shotgun (WGS) entry which is preliminary data.</text>
</comment>
<dbReference type="EMBL" id="BMAU01021401">
    <property type="protein sequence ID" value="GFY32117.1"/>
    <property type="molecule type" value="Genomic_DNA"/>
</dbReference>
<name>A0A8X7BIY1_TRICX</name>
<sequence>MCKGFRYTINLSSLKHGAISSVVLALHRGSKLRSPSPIALVEPYRATLISHSLTHSSQPRLKPTVRQRCPRVCNHDHSATEATRFAVCNKLSDCS</sequence>
<reference evidence="1" key="1">
    <citation type="submission" date="2020-08" db="EMBL/GenBank/DDBJ databases">
        <title>Multicomponent nature underlies the extraordinary mechanical properties of spider dragline silk.</title>
        <authorList>
            <person name="Kono N."/>
            <person name="Nakamura H."/>
            <person name="Mori M."/>
            <person name="Yoshida Y."/>
            <person name="Ohtoshi R."/>
            <person name="Malay A.D."/>
            <person name="Moran D.A.P."/>
            <person name="Tomita M."/>
            <person name="Numata K."/>
            <person name="Arakawa K."/>
        </authorList>
    </citation>
    <scope>NUCLEOTIDE SEQUENCE</scope>
</reference>